<evidence type="ECO:0000313" key="3">
    <source>
        <dbReference type="EMBL" id="MEB3344990.1"/>
    </source>
</evidence>
<feature type="compositionally biased region" description="Polar residues" evidence="1">
    <location>
        <begin position="111"/>
        <end position="120"/>
    </location>
</feature>
<evidence type="ECO:0000256" key="2">
    <source>
        <dbReference type="SAM" id="SignalP"/>
    </source>
</evidence>
<feature type="region of interest" description="Disordered" evidence="1">
    <location>
        <begin position="111"/>
        <end position="173"/>
    </location>
</feature>
<sequence>MKRNKQFFVATLLICALSIQSCGPVVISSSLDNPPPPWFYPNRVEVVRYVYFPDYNIYYDLTLRHYIYFENNVWVTVDVLPPRYRYINLNRTRYVRIRGFRGDDINRYHSTNRYYNPNRSTRSRYEDRSRYNRNNTTRSRRSRSSNTSNREKGTRSTRNKNTTGNRTTRSRDSIQYLINNLPR</sequence>
<keyword evidence="4" id="KW-1185">Reference proteome</keyword>
<gene>
    <name evidence="3" type="ORF">U6A24_05940</name>
</gene>
<dbReference type="EMBL" id="JAYKLX010000003">
    <property type="protein sequence ID" value="MEB3344990.1"/>
    <property type="molecule type" value="Genomic_DNA"/>
</dbReference>
<accession>A0ABU5ZSD8</accession>
<organism evidence="3 4">
    <name type="scientific">Aquimarina gracilis</name>
    <dbReference type="NCBI Taxonomy" id="874422"/>
    <lineage>
        <taxon>Bacteria</taxon>
        <taxon>Pseudomonadati</taxon>
        <taxon>Bacteroidota</taxon>
        <taxon>Flavobacteriia</taxon>
        <taxon>Flavobacteriales</taxon>
        <taxon>Flavobacteriaceae</taxon>
        <taxon>Aquimarina</taxon>
    </lineage>
</organism>
<evidence type="ECO:0008006" key="5">
    <source>
        <dbReference type="Google" id="ProtNLM"/>
    </source>
</evidence>
<reference evidence="3 4" key="1">
    <citation type="journal article" date="2013" name="Int. J. Syst. Evol. Microbiol.">
        <title>Aquimarina gracilis sp. nov., isolated from the gut microflora of a mussel, Mytilus coruscus, and emended description of Aquimarina spongiae.</title>
        <authorList>
            <person name="Park S.C."/>
            <person name="Choe H.N."/>
            <person name="Baik K.S."/>
            <person name="Seong C.N."/>
        </authorList>
    </citation>
    <scope>NUCLEOTIDE SEQUENCE [LARGE SCALE GENOMIC DNA]</scope>
    <source>
        <strain evidence="3 4">PSC32</strain>
    </source>
</reference>
<name>A0ABU5ZSD8_9FLAO</name>
<feature type="chain" id="PRO_5046786956" description="Lipoprotein" evidence="2">
    <location>
        <begin position="22"/>
        <end position="183"/>
    </location>
</feature>
<proteinExistence type="predicted"/>
<keyword evidence="2" id="KW-0732">Signal</keyword>
<dbReference type="Proteomes" id="UP001327027">
    <property type="component" value="Unassembled WGS sequence"/>
</dbReference>
<comment type="caution">
    <text evidence="3">The sequence shown here is derived from an EMBL/GenBank/DDBJ whole genome shotgun (WGS) entry which is preliminary data.</text>
</comment>
<feature type="signal peptide" evidence="2">
    <location>
        <begin position="1"/>
        <end position="21"/>
    </location>
</feature>
<dbReference type="RefSeq" id="WP_324179026.1">
    <property type="nucleotide sequence ID" value="NZ_BAABAW010000008.1"/>
</dbReference>
<evidence type="ECO:0000256" key="1">
    <source>
        <dbReference type="SAM" id="MobiDB-lite"/>
    </source>
</evidence>
<dbReference type="PROSITE" id="PS51257">
    <property type="entry name" value="PROKAR_LIPOPROTEIN"/>
    <property type="match status" value="1"/>
</dbReference>
<protein>
    <recommendedName>
        <fullName evidence="5">Lipoprotein</fullName>
    </recommendedName>
</protein>
<evidence type="ECO:0000313" key="4">
    <source>
        <dbReference type="Proteomes" id="UP001327027"/>
    </source>
</evidence>